<feature type="domain" description="Concentrative nucleoside transporter N-terminal" evidence="8">
    <location>
        <begin position="174"/>
        <end position="246"/>
    </location>
</feature>
<keyword evidence="4 7" id="KW-0812">Transmembrane</keyword>
<dbReference type="InterPro" id="IPR002668">
    <property type="entry name" value="CNT_N_dom"/>
</dbReference>
<gene>
    <name evidence="11" type="ORF">ACJMK2_012004</name>
</gene>
<feature type="transmembrane region" description="Helical" evidence="7">
    <location>
        <begin position="167"/>
        <end position="186"/>
    </location>
</feature>
<keyword evidence="3" id="KW-1003">Cell membrane</keyword>
<evidence type="ECO:0000256" key="1">
    <source>
        <dbReference type="ARBA" id="ARBA00004651"/>
    </source>
</evidence>
<dbReference type="EMBL" id="JBJQND010000013">
    <property type="protein sequence ID" value="KAL3857326.1"/>
    <property type="molecule type" value="Genomic_DNA"/>
</dbReference>
<keyword evidence="12" id="KW-1185">Reference proteome</keyword>
<keyword evidence="6 7" id="KW-0472">Membrane</keyword>
<dbReference type="Pfam" id="PF07670">
    <property type="entry name" value="Gate"/>
    <property type="match status" value="1"/>
</dbReference>
<sequence length="626" mass="69879">MASNANTIPEVSERQENRNGVVATEKVEDGITASAFNLQPMFEEIKEGSDATGEEKGEKMESPCRKWTIRVTWTLVILIYCVYCGFAFVLNFERSIPLLVFNSIAIAYNAYIVAINIFDIKKIANLLKSRLHKLERLLTARVWRLSLYTIAIAGMLLYVILSNVSHLENMISLAGLVFFILISWVMSYNRTKINWRPVMWGLLLQLLLGLLILRTNSGRTSFMFLGNQVEHFLDHILAGITFVFGDHYVDFEFAFKLMPIMIFLSSVFSILYHIGVMQVFVKFIARIIHVTMTTTAAETMCTAACIFLGQPEASLLIRPYLEIMTTSELFAIMTAGFASVTGDVFAIFIKFGISSSHLLAACLMSAPAGLAVSKIICPETEESKTETWEQIKEIENIRPRTENIVEAAAKGAQDAVILVMFIGATIIAFLAILDFLNAVLVYLGSLVNIENLTIDLVISYPLMPMAFLMGVSWSDCQKVGEVIGLKTIMNELIGYQRLGKYIAARQISKRSEIIATYALCGFSNPITIGVMLGGLGALIPGKKPLLAKIILRAWIAGSIACFMTACFAGLFFDESDYEPVTNRTGSEREREMNEFGHKALRKRVIKEGRVRRLRKAERGNEGRNVD</sequence>
<feature type="transmembrane region" description="Helical" evidence="7">
    <location>
        <begin position="329"/>
        <end position="351"/>
    </location>
</feature>
<feature type="transmembrane region" description="Helical" evidence="7">
    <location>
        <begin position="96"/>
        <end position="120"/>
    </location>
</feature>
<feature type="transmembrane region" description="Helical" evidence="7">
    <location>
        <begin position="253"/>
        <end position="275"/>
    </location>
</feature>
<feature type="transmembrane region" description="Helical" evidence="7">
    <location>
        <begin position="287"/>
        <end position="309"/>
    </location>
</feature>
<dbReference type="InterPro" id="IPR008276">
    <property type="entry name" value="C_nuclsd_transpt"/>
</dbReference>
<feature type="domain" description="Concentrative nucleoside transporter C-terminal" evidence="9">
    <location>
        <begin position="357"/>
        <end position="569"/>
    </location>
</feature>
<feature type="transmembrane region" description="Helical" evidence="7">
    <location>
        <begin position="198"/>
        <end position="215"/>
    </location>
</feature>
<organism evidence="11 12">
    <name type="scientific">Sinanodonta woodiana</name>
    <name type="common">Chinese pond mussel</name>
    <name type="synonym">Anodonta woodiana</name>
    <dbReference type="NCBI Taxonomy" id="1069815"/>
    <lineage>
        <taxon>Eukaryota</taxon>
        <taxon>Metazoa</taxon>
        <taxon>Spiralia</taxon>
        <taxon>Lophotrochozoa</taxon>
        <taxon>Mollusca</taxon>
        <taxon>Bivalvia</taxon>
        <taxon>Autobranchia</taxon>
        <taxon>Heteroconchia</taxon>
        <taxon>Palaeoheterodonta</taxon>
        <taxon>Unionida</taxon>
        <taxon>Unionoidea</taxon>
        <taxon>Unionidae</taxon>
        <taxon>Unioninae</taxon>
        <taxon>Sinanodonta</taxon>
    </lineage>
</organism>
<evidence type="ECO:0000259" key="8">
    <source>
        <dbReference type="Pfam" id="PF01773"/>
    </source>
</evidence>
<dbReference type="Proteomes" id="UP001634394">
    <property type="component" value="Unassembled WGS sequence"/>
</dbReference>
<dbReference type="AlphaFoldDB" id="A0ABD3V8G1"/>
<dbReference type="PANTHER" id="PTHR10590:SF4">
    <property type="entry name" value="SOLUTE CARRIER FAMILY 28 MEMBER 3"/>
    <property type="match status" value="1"/>
</dbReference>
<protein>
    <recommendedName>
        <fullName evidence="13">Sodium/nucleoside cotransporter</fullName>
    </recommendedName>
</protein>
<dbReference type="InterPro" id="IPR011642">
    <property type="entry name" value="Gate_dom"/>
</dbReference>
<feature type="transmembrane region" description="Helical" evidence="7">
    <location>
        <begin position="514"/>
        <end position="539"/>
    </location>
</feature>
<feature type="transmembrane region" description="Helical" evidence="7">
    <location>
        <begin position="415"/>
        <end position="440"/>
    </location>
</feature>
<evidence type="ECO:0000259" key="10">
    <source>
        <dbReference type="Pfam" id="PF07670"/>
    </source>
</evidence>
<comment type="caution">
    <text evidence="11">The sequence shown here is derived from an EMBL/GenBank/DDBJ whole genome shotgun (WGS) entry which is preliminary data.</text>
</comment>
<feature type="domain" description="Nucleoside transporter/FeoB GTPase Gate" evidence="10">
    <location>
        <begin position="254"/>
        <end position="352"/>
    </location>
</feature>
<name>A0ABD3V8G1_SINWO</name>
<feature type="transmembrane region" description="Helical" evidence="7">
    <location>
        <begin position="67"/>
        <end position="90"/>
    </location>
</feature>
<evidence type="ECO:0000256" key="4">
    <source>
        <dbReference type="ARBA" id="ARBA00022692"/>
    </source>
</evidence>
<accession>A0ABD3V8G1</accession>
<comment type="similarity">
    <text evidence="2">Belongs to the concentrative nucleoside transporter (CNT) (TC 2.A.41) family.</text>
</comment>
<reference evidence="11 12" key="1">
    <citation type="submission" date="2024-11" db="EMBL/GenBank/DDBJ databases">
        <title>Chromosome-level genome assembly of the freshwater bivalve Anodonta woodiana.</title>
        <authorList>
            <person name="Chen X."/>
        </authorList>
    </citation>
    <scope>NUCLEOTIDE SEQUENCE [LARGE SCALE GENOMIC DNA]</scope>
    <source>
        <strain evidence="11">MN2024</strain>
        <tissue evidence="11">Gills</tissue>
    </source>
</reference>
<evidence type="ECO:0000256" key="5">
    <source>
        <dbReference type="ARBA" id="ARBA00022989"/>
    </source>
</evidence>
<feature type="transmembrane region" description="Helical" evidence="7">
    <location>
        <begin position="551"/>
        <end position="572"/>
    </location>
</feature>
<feature type="transmembrane region" description="Helical" evidence="7">
    <location>
        <begin position="141"/>
        <end position="161"/>
    </location>
</feature>
<dbReference type="GO" id="GO:0005886">
    <property type="term" value="C:plasma membrane"/>
    <property type="evidence" value="ECO:0007669"/>
    <property type="project" value="UniProtKB-SubCell"/>
</dbReference>
<keyword evidence="5 7" id="KW-1133">Transmembrane helix</keyword>
<dbReference type="Pfam" id="PF07662">
    <property type="entry name" value="Nucleos_tra2_C"/>
    <property type="match status" value="1"/>
</dbReference>
<evidence type="ECO:0000256" key="3">
    <source>
        <dbReference type="ARBA" id="ARBA00022475"/>
    </source>
</evidence>
<dbReference type="PANTHER" id="PTHR10590">
    <property type="entry name" value="SODIUM/NUCLEOSIDE COTRANSPORTER"/>
    <property type="match status" value="1"/>
</dbReference>
<evidence type="ECO:0000256" key="6">
    <source>
        <dbReference type="ARBA" id="ARBA00023136"/>
    </source>
</evidence>
<proteinExistence type="inferred from homology"/>
<comment type="subcellular location">
    <subcellularLocation>
        <location evidence="1">Cell membrane</location>
        <topology evidence="1">Multi-pass membrane protein</topology>
    </subcellularLocation>
</comment>
<evidence type="ECO:0000313" key="11">
    <source>
        <dbReference type="EMBL" id="KAL3857326.1"/>
    </source>
</evidence>
<evidence type="ECO:0000256" key="7">
    <source>
        <dbReference type="SAM" id="Phobius"/>
    </source>
</evidence>
<dbReference type="Pfam" id="PF01773">
    <property type="entry name" value="Nucleos_tra2_N"/>
    <property type="match status" value="1"/>
</dbReference>
<dbReference type="InterPro" id="IPR011657">
    <property type="entry name" value="CNT_C_dom"/>
</dbReference>
<evidence type="ECO:0000313" key="12">
    <source>
        <dbReference type="Proteomes" id="UP001634394"/>
    </source>
</evidence>
<evidence type="ECO:0000256" key="2">
    <source>
        <dbReference type="ARBA" id="ARBA00009033"/>
    </source>
</evidence>
<feature type="transmembrane region" description="Helical" evidence="7">
    <location>
        <begin position="452"/>
        <end position="473"/>
    </location>
</feature>
<evidence type="ECO:0000259" key="9">
    <source>
        <dbReference type="Pfam" id="PF07662"/>
    </source>
</evidence>
<evidence type="ECO:0008006" key="13">
    <source>
        <dbReference type="Google" id="ProtNLM"/>
    </source>
</evidence>